<feature type="transmembrane region" description="Helical" evidence="1">
    <location>
        <begin position="249"/>
        <end position="271"/>
    </location>
</feature>
<keyword evidence="3" id="KW-1185">Reference proteome</keyword>
<organism evidence="2 3">
    <name type="scientific">Oncorhynchus tshawytscha</name>
    <name type="common">Chinook salmon</name>
    <name type="synonym">Salmo tshawytscha</name>
    <dbReference type="NCBI Taxonomy" id="74940"/>
    <lineage>
        <taxon>Eukaryota</taxon>
        <taxon>Metazoa</taxon>
        <taxon>Chordata</taxon>
        <taxon>Craniata</taxon>
        <taxon>Vertebrata</taxon>
        <taxon>Euteleostomi</taxon>
        <taxon>Actinopterygii</taxon>
        <taxon>Neopterygii</taxon>
        <taxon>Teleostei</taxon>
        <taxon>Protacanthopterygii</taxon>
        <taxon>Salmoniformes</taxon>
        <taxon>Salmonidae</taxon>
        <taxon>Salmoninae</taxon>
        <taxon>Oncorhynchus</taxon>
    </lineage>
</organism>
<keyword evidence="1" id="KW-1133">Transmembrane helix</keyword>
<dbReference type="GO" id="GO:0005886">
    <property type="term" value="C:plasma membrane"/>
    <property type="evidence" value="ECO:0007669"/>
    <property type="project" value="InterPro"/>
</dbReference>
<dbReference type="InterPro" id="IPR038900">
    <property type="entry name" value="TMC"/>
</dbReference>
<keyword evidence="1" id="KW-0472">Membrane</keyword>
<dbReference type="PANTHER" id="PTHR23302:SF4">
    <property type="entry name" value="TRANSMEMBRANE CHANNEL-LIKE PROTEIN 6"/>
    <property type="match status" value="1"/>
</dbReference>
<sequence>MVPVSVLVCTSLGCFGFHGTVIVFVLIVFIRLLKMYIINHAAFWSDSPSTEENCNIFNHMFPTDRLASQMSDVRERADERSEESIQTNLLVRKRWSTTTLRVLSSMPSRSIGQQSRLEIISQCNIRSTQLRRYHRQTQDVSLSSRPSIRGYGIEADSEDVCEEETKRQELVNNLQSLSAGDRVRMLRATPLVCWTVLLSSQVPCCSLLKRALYHIWFGCLFILSSLQLWQVALKRLGGRFGTGVLSYFLFIRTLLLFNVFLFLINGLFLVLPQAIHPPLHTPSSHRVTGLELFTGTVR</sequence>
<dbReference type="PANTHER" id="PTHR23302">
    <property type="entry name" value="TRANSMEMBRANE CHANNEL-RELATED"/>
    <property type="match status" value="1"/>
</dbReference>
<dbReference type="Ensembl" id="ENSOTST00005089573.2">
    <property type="protein sequence ID" value="ENSOTSP00005082638.2"/>
    <property type="gene ID" value="ENSOTSG00005038925.2"/>
</dbReference>
<proteinExistence type="predicted"/>
<keyword evidence="1" id="KW-0812">Transmembrane</keyword>
<dbReference type="GO" id="GO:0008381">
    <property type="term" value="F:mechanosensitive monoatomic ion channel activity"/>
    <property type="evidence" value="ECO:0007669"/>
    <property type="project" value="TreeGrafter"/>
</dbReference>
<name>A0A8C8IQM6_ONCTS</name>
<evidence type="ECO:0000313" key="3">
    <source>
        <dbReference type="Proteomes" id="UP000694402"/>
    </source>
</evidence>
<evidence type="ECO:0000256" key="1">
    <source>
        <dbReference type="SAM" id="Phobius"/>
    </source>
</evidence>
<feature type="transmembrane region" description="Helical" evidence="1">
    <location>
        <begin position="6"/>
        <end position="30"/>
    </location>
</feature>
<dbReference type="Proteomes" id="UP000694402">
    <property type="component" value="Unassembled WGS sequence"/>
</dbReference>
<dbReference type="AlphaFoldDB" id="A0A8C8IQM6"/>
<feature type="transmembrane region" description="Helical" evidence="1">
    <location>
        <begin position="211"/>
        <end position="229"/>
    </location>
</feature>
<reference evidence="2" key="2">
    <citation type="submission" date="2025-09" db="UniProtKB">
        <authorList>
            <consortium name="Ensembl"/>
        </authorList>
    </citation>
    <scope>IDENTIFICATION</scope>
</reference>
<dbReference type="GeneTree" id="ENSGT01120000277254"/>
<evidence type="ECO:0000313" key="2">
    <source>
        <dbReference type="Ensembl" id="ENSOTSP00005082638.2"/>
    </source>
</evidence>
<protein>
    <submittedName>
        <fullName evidence="2">Uncharacterized protein</fullName>
    </submittedName>
</protein>
<accession>A0A8C8IQM6</accession>
<reference evidence="2" key="1">
    <citation type="submission" date="2025-08" db="UniProtKB">
        <authorList>
            <consortium name="Ensembl"/>
        </authorList>
    </citation>
    <scope>IDENTIFICATION</scope>
</reference>